<dbReference type="InterPro" id="IPR017926">
    <property type="entry name" value="GATASE"/>
</dbReference>
<keyword evidence="3" id="KW-0032">Aminotransferase</keyword>
<gene>
    <name evidence="3" type="primary">pabA_1</name>
    <name evidence="3" type="ORF">HOV93_23730</name>
</gene>
<sequence>MILVIDNYDSFVHNLARYFRQLGQEVVVRRNDAVTVDQIKQLKPAAIVLSPGPCTPTESGVCLDVVRQLHASVPMLGVCLGHQAIVAALGGRIVRAGRPLHGQASRVTHDGRGVFGGLPSPMQVGRYHSLIAERESLPPCLQVDAQTDDDTIMAVSHEALPVVGVQFHPESVLTEHGYALLANFLRMAGLTSPSSVDVAMPKIAIPGSGAFAQGDVYWSQES</sequence>
<dbReference type="Gene3D" id="3.40.50.880">
    <property type="match status" value="1"/>
</dbReference>
<dbReference type="PRINTS" id="PR00097">
    <property type="entry name" value="ANTSNTHASEII"/>
</dbReference>
<evidence type="ECO:0000313" key="4">
    <source>
        <dbReference type="Proteomes" id="UP000551616"/>
    </source>
</evidence>
<dbReference type="Proteomes" id="UP000551616">
    <property type="component" value="Unassembled WGS sequence"/>
</dbReference>
<dbReference type="InterPro" id="IPR006221">
    <property type="entry name" value="TrpG/PapA_dom"/>
</dbReference>
<keyword evidence="3" id="KW-0808">Transferase</keyword>
<dbReference type="InterPro" id="IPR050472">
    <property type="entry name" value="Anth_synth/Amidotransfase"/>
</dbReference>
<dbReference type="EC" id="2.6.1.85" evidence="3"/>
<organism evidence="3 4">
    <name type="scientific">Bremerella alba</name>
    <dbReference type="NCBI Taxonomy" id="980252"/>
    <lineage>
        <taxon>Bacteria</taxon>
        <taxon>Pseudomonadati</taxon>
        <taxon>Planctomycetota</taxon>
        <taxon>Planctomycetia</taxon>
        <taxon>Pirellulales</taxon>
        <taxon>Pirellulaceae</taxon>
        <taxon>Bremerella</taxon>
    </lineage>
</organism>
<evidence type="ECO:0000313" key="3">
    <source>
        <dbReference type="EMBL" id="MBA2115201.1"/>
    </source>
</evidence>
<evidence type="ECO:0000256" key="1">
    <source>
        <dbReference type="ARBA" id="ARBA00022962"/>
    </source>
</evidence>
<feature type="domain" description="Glutamine amidotransferase" evidence="2">
    <location>
        <begin position="3"/>
        <end position="186"/>
    </location>
</feature>
<comment type="caution">
    <text evidence="3">The sequence shown here is derived from an EMBL/GenBank/DDBJ whole genome shotgun (WGS) entry which is preliminary data.</text>
</comment>
<dbReference type="PANTHER" id="PTHR43418:SF4">
    <property type="entry name" value="MULTIFUNCTIONAL TRYPTOPHAN BIOSYNTHESIS PROTEIN"/>
    <property type="match status" value="1"/>
</dbReference>
<dbReference type="GO" id="GO:0004049">
    <property type="term" value="F:anthranilate synthase activity"/>
    <property type="evidence" value="ECO:0007669"/>
    <property type="project" value="TreeGrafter"/>
</dbReference>
<dbReference type="RefSeq" id="WP_207396653.1">
    <property type="nucleotide sequence ID" value="NZ_JABRWO010000006.1"/>
</dbReference>
<dbReference type="GO" id="GO:0005829">
    <property type="term" value="C:cytosol"/>
    <property type="evidence" value="ECO:0007669"/>
    <property type="project" value="TreeGrafter"/>
</dbReference>
<keyword evidence="1" id="KW-0315">Glutamine amidotransferase</keyword>
<dbReference type="PRINTS" id="PR00099">
    <property type="entry name" value="CPSGATASE"/>
</dbReference>
<dbReference type="EMBL" id="JABRWO010000006">
    <property type="protein sequence ID" value="MBA2115201.1"/>
    <property type="molecule type" value="Genomic_DNA"/>
</dbReference>
<dbReference type="GO" id="GO:0046820">
    <property type="term" value="F:4-amino-4-deoxychorismate synthase activity"/>
    <property type="evidence" value="ECO:0007669"/>
    <property type="project" value="UniProtKB-EC"/>
</dbReference>
<protein>
    <submittedName>
        <fullName evidence="3">Aminodeoxychorismate synthase component 2</fullName>
        <ecNumber evidence="3">2.6.1.85</ecNumber>
    </submittedName>
</protein>
<keyword evidence="4" id="KW-1185">Reference proteome</keyword>
<reference evidence="3 4" key="1">
    <citation type="submission" date="2020-05" db="EMBL/GenBank/DDBJ databases">
        <title>Bremerella alba sp. nov., a novel planctomycete isolated from the surface of the macroalga Fucus spiralis.</title>
        <authorList>
            <person name="Godinho O."/>
            <person name="Botelho R."/>
            <person name="Albuquerque L."/>
            <person name="Wiegand S."/>
            <person name="Da Costa M.S."/>
            <person name="Lobo-Da-Cunha A."/>
            <person name="Jogler C."/>
            <person name="Lage O.M."/>
        </authorList>
    </citation>
    <scope>NUCLEOTIDE SEQUENCE [LARGE SCALE GENOMIC DNA]</scope>
    <source>
        <strain evidence="3 4">FF15</strain>
    </source>
</reference>
<dbReference type="PANTHER" id="PTHR43418">
    <property type="entry name" value="MULTIFUNCTIONAL TRYPTOPHAN BIOSYNTHESIS PROTEIN-RELATED"/>
    <property type="match status" value="1"/>
</dbReference>
<name>A0A7V8V5G4_9BACT</name>
<dbReference type="FunFam" id="3.40.50.880:FF:000003">
    <property type="entry name" value="Anthranilate synthase component II"/>
    <property type="match status" value="1"/>
</dbReference>
<dbReference type="AlphaFoldDB" id="A0A7V8V5G4"/>
<dbReference type="CDD" id="cd01743">
    <property type="entry name" value="GATase1_Anthranilate_Synthase"/>
    <property type="match status" value="1"/>
</dbReference>
<dbReference type="GO" id="GO:0000162">
    <property type="term" value="P:L-tryptophan biosynthetic process"/>
    <property type="evidence" value="ECO:0007669"/>
    <property type="project" value="TreeGrafter"/>
</dbReference>
<proteinExistence type="predicted"/>
<dbReference type="Pfam" id="PF00117">
    <property type="entry name" value="GATase"/>
    <property type="match status" value="1"/>
</dbReference>
<dbReference type="NCBIfam" id="TIGR00566">
    <property type="entry name" value="trpG_papA"/>
    <property type="match status" value="1"/>
</dbReference>
<dbReference type="InterPro" id="IPR029062">
    <property type="entry name" value="Class_I_gatase-like"/>
</dbReference>
<dbReference type="PRINTS" id="PR00096">
    <property type="entry name" value="GATASE"/>
</dbReference>
<evidence type="ECO:0000259" key="2">
    <source>
        <dbReference type="Pfam" id="PF00117"/>
    </source>
</evidence>
<accession>A0A7V8V5G4</accession>
<dbReference type="PROSITE" id="PS51273">
    <property type="entry name" value="GATASE_TYPE_1"/>
    <property type="match status" value="1"/>
</dbReference>
<dbReference type="SUPFAM" id="SSF52317">
    <property type="entry name" value="Class I glutamine amidotransferase-like"/>
    <property type="match status" value="1"/>
</dbReference>